<dbReference type="GO" id="GO:0005524">
    <property type="term" value="F:ATP binding"/>
    <property type="evidence" value="ECO:0007669"/>
    <property type="project" value="UniProtKB-KW"/>
</dbReference>
<dbReference type="Pfam" id="PF12775">
    <property type="entry name" value="AAA_7"/>
    <property type="match status" value="1"/>
</dbReference>
<dbReference type="Gene3D" id="1.10.472.130">
    <property type="match status" value="1"/>
</dbReference>
<keyword evidence="5" id="KW-0963">Cytoplasm</keyword>
<dbReference type="InterPro" id="IPR035699">
    <property type="entry name" value="AAA_6"/>
</dbReference>
<dbReference type="InterPro" id="IPR013602">
    <property type="entry name" value="Dynein_heavy_linker"/>
</dbReference>
<evidence type="ECO:0000256" key="6">
    <source>
        <dbReference type="ARBA" id="ARBA00022701"/>
    </source>
</evidence>
<dbReference type="Pfam" id="PF17852">
    <property type="entry name" value="Dynein_AAA_lid"/>
    <property type="match status" value="1"/>
</dbReference>
<dbReference type="GO" id="GO:0045505">
    <property type="term" value="F:dynein intermediate chain binding"/>
    <property type="evidence" value="ECO:0007669"/>
    <property type="project" value="InterPro"/>
</dbReference>
<dbReference type="FunFam" id="1.20.920.20:FF:000002">
    <property type="entry name" value="Cytoplasmic dynein 1 heavy chain"/>
    <property type="match status" value="1"/>
</dbReference>
<evidence type="ECO:0000256" key="13">
    <source>
        <dbReference type="ARBA" id="ARBA00023212"/>
    </source>
</evidence>
<dbReference type="Gene3D" id="1.20.920.30">
    <property type="match status" value="1"/>
</dbReference>
<dbReference type="FunFam" id="1.10.287.2620:FF:000001">
    <property type="entry name" value="Cytoplasmic dynein heavy chain 1"/>
    <property type="match status" value="1"/>
</dbReference>
<dbReference type="InterPro" id="IPR004273">
    <property type="entry name" value="Dynein_heavy_D6_P-loop"/>
</dbReference>
<evidence type="ECO:0000256" key="10">
    <source>
        <dbReference type="ARBA" id="ARBA00023017"/>
    </source>
</evidence>
<dbReference type="STRING" id="590646.G3B8V7"/>
<evidence type="ECO:0000256" key="12">
    <source>
        <dbReference type="ARBA" id="ARBA00023175"/>
    </source>
</evidence>
<reference evidence="17 18" key="1">
    <citation type="journal article" date="2011" name="Proc. Natl. Acad. Sci. U.S.A.">
        <title>Comparative genomics of xylose-fermenting fungi for enhanced biofuel production.</title>
        <authorList>
            <person name="Wohlbach D.J."/>
            <person name="Kuo A."/>
            <person name="Sato T.K."/>
            <person name="Potts K.M."/>
            <person name="Salamov A.A."/>
            <person name="LaButti K.M."/>
            <person name="Sun H."/>
            <person name="Clum A."/>
            <person name="Pangilinan J.L."/>
            <person name="Lindquist E.A."/>
            <person name="Lucas S."/>
            <person name="Lapidus A."/>
            <person name="Jin M."/>
            <person name="Gunawan C."/>
            <person name="Balan V."/>
            <person name="Dale B.E."/>
            <person name="Jeffries T.W."/>
            <person name="Zinkel R."/>
            <person name="Barry K.W."/>
            <person name="Grigoriev I.V."/>
            <person name="Gasch A.P."/>
        </authorList>
    </citation>
    <scope>NUCLEOTIDE SEQUENCE [LARGE SCALE GENOMIC DNA]</scope>
    <source>
        <strain evidence="18">ATCC 10573 / BCRC 21748 / CBS 615 / JCM 9827 / NBRC 10315 / NRRL Y-1498 / VKM Y-70</strain>
    </source>
</reference>
<dbReference type="InterPro" id="IPR013594">
    <property type="entry name" value="Dynein_heavy_tail"/>
</dbReference>
<dbReference type="Pfam" id="PF03028">
    <property type="entry name" value="Dynein_heavy"/>
    <property type="match status" value="1"/>
</dbReference>
<dbReference type="InterPro" id="IPR026983">
    <property type="entry name" value="DHC"/>
</dbReference>
<organism evidence="18">
    <name type="scientific">Candida tenuis (strain ATCC 10573 / BCRC 21748 / CBS 615 / JCM 9827 / NBRC 10315 / NRRL Y-1498 / VKM Y-70)</name>
    <name type="common">Yeast</name>
    <name type="synonym">Yamadazyma tenuis</name>
    <dbReference type="NCBI Taxonomy" id="590646"/>
    <lineage>
        <taxon>Eukaryota</taxon>
        <taxon>Fungi</taxon>
        <taxon>Dikarya</taxon>
        <taxon>Ascomycota</taxon>
        <taxon>Saccharomycotina</taxon>
        <taxon>Pichiomycetes</taxon>
        <taxon>Debaryomycetaceae</taxon>
        <taxon>Yamadazyma</taxon>
    </lineage>
</organism>
<dbReference type="GO" id="GO:0030286">
    <property type="term" value="C:dynein complex"/>
    <property type="evidence" value="ECO:0007669"/>
    <property type="project" value="UniProtKB-KW"/>
</dbReference>
<dbReference type="CDD" id="cd00009">
    <property type="entry name" value="AAA"/>
    <property type="match status" value="2"/>
</dbReference>
<feature type="domain" description="AAA+ ATPase" evidence="16">
    <location>
        <begin position="2385"/>
        <end position="2539"/>
    </location>
</feature>
<evidence type="ECO:0000256" key="5">
    <source>
        <dbReference type="ARBA" id="ARBA00022490"/>
    </source>
</evidence>
<keyword evidence="8" id="KW-0547">Nucleotide-binding</keyword>
<evidence type="ECO:0000256" key="11">
    <source>
        <dbReference type="ARBA" id="ARBA00023054"/>
    </source>
</evidence>
<dbReference type="Gene3D" id="6.10.140.1060">
    <property type="match status" value="1"/>
</dbReference>
<proteinExistence type="inferred from homology"/>
<dbReference type="SMART" id="SM00382">
    <property type="entry name" value="AAA"/>
    <property type="match status" value="3"/>
</dbReference>
<dbReference type="Gene3D" id="3.40.50.300">
    <property type="entry name" value="P-loop containing nucleotide triphosphate hydrolases"/>
    <property type="match status" value="5"/>
</dbReference>
<dbReference type="InterPro" id="IPR042228">
    <property type="entry name" value="Dynein_linker_3"/>
</dbReference>
<dbReference type="Gene3D" id="1.20.58.1120">
    <property type="match status" value="1"/>
</dbReference>
<dbReference type="GO" id="GO:0008569">
    <property type="term" value="F:minus-end-directed microtubule motor activity"/>
    <property type="evidence" value="ECO:0007669"/>
    <property type="project" value="InterPro"/>
</dbReference>
<dbReference type="GO" id="GO:0072384">
    <property type="term" value="P:organelle transport along microtubule"/>
    <property type="evidence" value="ECO:0007669"/>
    <property type="project" value="UniProtKB-ARBA"/>
</dbReference>
<dbReference type="HOGENOM" id="CLU_000038_7_0_1"/>
<evidence type="ECO:0000256" key="14">
    <source>
        <dbReference type="ARBA" id="ARBA00033439"/>
    </source>
</evidence>
<evidence type="ECO:0000313" key="17">
    <source>
        <dbReference type="EMBL" id="EGV61784.1"/>
    </source>
</evidence>
<dbReference type="GO" id="GO:0007097">
    <property type="term" value="P:nuclear migration"/>
    <property type="evidence" value="ECO:0007669"/>
    <property type="project" value="UniProtKB-ARBA"/>
</dbReference>
<accession>G3B8V7</accession>
<dbReference type="GO" id="GO:0051959">
    <property type="term" value="F:dynein light intermediate chain binding"/>
    <property type="evidence" value="ECO:0007669"/>
    <property type="project" value="InterPro"/>
</dbReference>
<dbReference type="Gene3D" id="1.20.920.20">
    <property type="match status" value="1"/>
</dbReference>
<evidence type="ECO:0000259" key="16">
    <source>
        <dbReference type="SMART" id="SM00382"/>
    </source>
</evidence>
<keyword evidence="11 15" id="KW-0175">Coiled coil</keyword>
<dbReference type="InterPro" id="IPR043157">
    <property type="entry name" value="Dynein_AAA1S"/>
</dbReference>
<dbReference type="GO" id="GO:0005874">
    <property type="term" value="C:microtubule"/>
    <property type="evidence" value="ECO:0007669"/>
    <property type="project" value="UniProtKB-KW"/>
</dbReference>
<comment type="subcellular location">
    <subcellularLocation>
        <location evidence="1">Cytoplasm</location>
        <location evidence="1">Cytoskeleton</location>
    </subcellularLocation>
</comment>
<dbReference type="Pfam" id="PF18198">
    <property type="entry name" value="AAA_lid_11"/>
    <property type="match status" value="1"/>
</dbReference>
<dbReference type="PANTHER" id="PTHR45703">
    <property type="entry name" value="DYNEIN HEAVY CHAIN"/>
    <property type="match status" value="1"/>
</dbReference>
<dbReference type="FunFam" id="3.40.50.300:FF:000071">
    <property type="entry name" value="Cytoplasmic dynein heavy chain 1"/>
    <property type="match status" value="1"/>
</dbReference>
<dbReference type="Gene3D" id="1.20.140.100">
    <property type="entry name" value="Dynein heavy chain, N-terminal domain 2"/>
    <property type="match status" value="1"/>
</dbReference>
<feature type="coiled-coil region" evidence="15">
    <location>
        <begin position="3209"/>
        <end position="3243"/>
    </location>
</feature>
<comment type="similarity">
    <text evidence="2">Belongs to the dynein heavy chain family.</text>
</comment>
<dbReference type="Pfam" id="PF12780">
    <property type="entry name" value="AAA_8"/>
    <property type="match status" value="1"/>
</dbReference>
<dbReference type="EMBL" id="GL996527">
    <property type="protein sequence ID" value="EGV61784.1"/>
    <property type="molecule type" value="Genomic_DNA"/>
</dbReference>
<keyword evidence="13" id="KW-0206">Cytoskeleton</keyword>
<sequence>MDPQHIAITSDVNSILNEETPQKLGILIKQGEQISSLSQIESLIIPLDSLEENDAFNKLRSIVNLGLLPVFEMLSLGKKANSESFINITRKKFNELSASLQNLQEKIQVPDLLLSVHPVIKQFDTEQDNFDEALLNDSHLLNEVTNIVNGWTKQIQSITSLSSDIANLASISEEIQFWNSLDISLTSVEQQLSCPQVKNSINLLNKANRFHITLSFTNDSNISSKIIEAKTNLLIWKDFPLTEMTNINPKDSDCLGKFNDSVSGIFNHLKRLRTISNFPLSKGLLLTELILKDLLAKFAHLINSLNLMNLEFEEFLRIYEGDISNILSTIDLNLKYMVNLIRELLRKRQEKFFIVRVNQEMFDQFKHRLEFLKTFRVKHENILFVIRNFLQDFDQEPKLMDDYNRLSVLNLLDFSKHGVFLWSSSERHYNNTYSQIQESITSQLNNLFIHCSNFKDFVTVAEKYKYLMIENTFDISSLMKEDLRLKILDIARTEIFNLIKFDTNYNDKLEKSLNLFVNSYQTQVEDYTVTRFLRALERRNKVSFYDDNLSSLVGKDWFKYSIGGKLKDQMSSFLIKFDPEEIFKQFLSHLKEYTDNNKLELKGNVFKISNNSDLLLNFNPEFLGLRDNLKFFRAIGFKIPVTILLEFQKLNRLLPMINDLKENILTVKRIFDITLRKEYFRKFDPLLEIDKLRLSKLLVSMAKVQWEHLTQAFEIQDVILQEESEISSLGIVREFQACINKLTLKLNSLSRTQVFLSNSIYHNLKTCKFDSASIESGLVILKERISELYSFESTEILYKQINEDIKDILLGRCKQEIETYSRSISTDDSSSDDEDSHVAEFSNSNHYFSVGFRNHSMVMEPSTDEIRSRLLASINDIVAVVEYQTLLLGEKVELKTEKLSEPLANALAQVDQLSEKIEVYFSDWVRIETMINMNVENNVEVDRFAPLDSLEDWCTSMQRLLKLGDLFDSDIVSFGCCHISLKEVQSKVYLKFTSFQRSMTKVLGEVHYSEVNRFDKKLSDAITSLGFDTMDTKNFTKNLLTFIEIRGFITGEWKKKLDLLVNSSKLLPKFNFRYPRKWIYPEQIENKIASISSIMEKKQSIIDENLEFIKSKIVGYVDELSDHILKFKDDWSLNRPISGEMNPVLVLNSLSNFNRVCSTYVDTKVELSVITEAFELDIPEVDIEVLKGILSEIIDFKYVWSSINSLHDQIDKLRKVKWQDVKTRDIRLKLEHLLEECRSLPIKVRQYAAFDEVQQMTKNLMKNHKHLVDLKNPNLKDRHWKRFLSMISYNGKNHRLLTLGDIWDLNLSLHEVSIKSIITQANNEYTLEENIEKIKENWNQITFEYFNFNTKFKLIKSWDLLFEECNKDLNELSSMRNSSSFGAFEQEIFQIETKLNSLYVILDSWIEVQRQWVYLEGIFGSKNNIASLLPVESARFNNLSYIFFDSMKKVYKIELAIDVLLIPDFGGNLEKLLESFSKLRRSLSDFLEKQRESFARFYFMGNEDLLELIGSGVNFQKINTHINKLFSGVASLQFNKESSSIISVSSAQGEILKLSEPVSLIKYPSLVDWLGQLELEIKISLRSLVSSNIEGVQKFYETPTMEAISKIVDDIPCQVLTLCCQIIFTKIVDNGNTPKSTISQIIDILSGLETHASSLKRNKIENIIVEVIHQLDVISLLETKPNDKSNILASELLYVLDNQESDPLKSLKVKQFGYSFEYGFEYLGVPQKLVHTPLISNSFVAMTQALGQKLGGSPLGPAGTGKTESVKALGDSLGKMVTVFCCDESFDFQAMSRIFLGLCKVGCWGCFDEFNRLDEKLLSAVSSQIETIELGLKNQSALIELSGKNLYVNPETGIFVTMNPGYAGRNELPENLKKLFRSFSMERPDKEIIVDVLLASRGFRNTKEIAKLIVPMFQDFEKMLSKQSHYDFGLRSLKSVLNSCGKLKRSTMNDANVTETMIVLRSIQDSILPKLTREDEVIFNSLITKYFSDTGVEDFEEEKLVETIKKLGQLKGYNMSGPWLRKVLQLEQVRTNHHGIILMGDAGAGKTSCWKLLLESLKECTGQDYLSYKIDAKVLNKETLYGKLDPVTREWTDGLLTSILRKIKANMRGEMNKLSWIVFDCDIDPEWAENLNSVLDDNKILTLPNGERLALPDNVRIIFETDNLKSTTLATISRCGMIWFDKDVIDTFSLLEQKLHQFSQKSLSIDETEGDESQWLKYQRMFSERVKMVLLEGTLGTIIHESTKLDHIMDYNIHRYITSFIDFIKSYCRKLIKCDSKEEIPDPTKFINKAILLSLIWSFAGDSSSKEREGFGNVIQKLSCFSNVDSCDGDFADNDLEIGTGEWIKWSSRIQPADLEPSQVSNPNTVVQTTDTVRHKSLIHSIMNEHKTLLLCGPPGSGKTMTFLEVLKTAPNLDILQLNFSKESSPESLMRSLKQYCEYQRTSNGIVFSPRVSGKWVVVFCDEINLPGVDKYGCQKVISLMRQMVEHRGFWDPKEMQWVEMKNIQFVGACNSPKDPGRQKLSNRFGRHVTLIMVDYPGETSLNQIYEEFNLAVMKCAPDLRGYTKSVVKAMISVYLKSKERLTPDIQSHYVYSPRELTRWTRGLLEALKSKIYTNLPDFIRMWYHEGLRLFYDRLVSDDEKVWTKSLFEDVIKECFPFADTIVIMQEPVLFSDWLSSSYESVNKAELNKFISHRLMIFSEEEFDVDLVLYEDFLIHALRIYRVLNQPQGHMILVGASSSGKTTLTKFVAWMNGLKSVQLNVHSKYNINDFDKSLREILIRCAKGERICYIIDEASIMETSFIERMNTLLANSEVPGLFEADDFKNLMNICLEESQAQGLLLDSDEELYKWFAQQISTNLHVVFTLTQLNNSDRLQMISSPALFNRCVLSYMGDWSSKTFQEVGSRKIESIPVDVQNFEIPESFPKNISSFRDILIDSLLFIHKSVEDIQTSLKLEQYPSQFMALVSHFVSIFETKQFEQEEIQRHTTTGLNKLRETVLQVAQLKEQLSKKQKELTAKDREAREMLNAMLLEQNEAERKQEFSITAQQELNKQEVEIDRRRKIALKDLEDAEPAVLEARKGVQNIKKQHLTEIRSMANPPAAVKMAMESVCILIGYQVASWRDIQLAIRKDDFIPNIVNYNGEQQLTADIRKYMTETYLSRPDYTFEVVNRASKACGPLLLWVKAQLTYSSILDRIGPLKEEVDILENGAKKTKAQLHALKDMVGELEQSIEKYKNDYSSLIRETEHIKMEMETVEAKVNKSFKLMKSLTIEKDRWKKSTQEFIKTNERIIGNSILASAFLIYCGSFDQKTRQALIKIWKKQLDKIGVKYDNMISILNLLPSSALSLEFLNERSLDDLVIENATLVNNSRIPLLIDPSLQMLAVLEGFMPKDKLVVTSFLNESLVRDLENAIRFGGSILIKDFENYDPVLDPVLRSEIHRNGGRRMIKIRGQLIDYDEKFKLYLHTRNPSARLTPFIASRVTTINYTITSTNLESQVLNLALKHTEPEIEEKRATLIVLQSQYRSKLKTLETELLDALAEVGGSILDDDKVIEYLEMLKGEANTIDDQIQESKVVLEAIDRSRSKFFDVASHSSSIFELLKEMIKFNPLYRFTLDTFTRIFLDVLNKTKELVDMQSMILNLYKEVFAVISPSLMGVDKMVFSLGLVLSYYSKEIGPHFTVFFKSIFRFASSRKNLDVEELFRTLLIESDKNEISVILEDNSENEVIKLLRHVVLAANNFEASPSNFITSLEQISTFLFSGIGPNSSKYGLEYFIEVVHDPLLLSSAEGYDATFKVEQLAASMNKKLDIISLGSKEGIASAKKEIQNVSMRGGWLLVQNIQMSPEWLNSLETLLQETSGFHEEFRLFLTCNLDSRIPVTLINNSQVIVFESQPGLKRAMIETFNAYSASALEQKPPEYRYIYFLLAWYHSLVLTRMSYVPVSFAQKYDVNDSDFSAGMKSIDKILEPEMKNGVQNISLESVSFERISFIIGKIIYGGKVDNEGDLEYFTNLAEYLFSISSFGIDFNVLFNDTNTKLPKPDGISVQVYQKWIEELPDQIPLSWIGLDNNVDKFMVMRQGKEICDKIVQLF</sequence>
<keyword evidence="6" id="KW-0493">Microtubule</keyword>
<dbReference type="InterPro" id="IPR024743">
    <property type="entry name" value="Dynein_HC_stalk"/>
</dbReference>
<dbReference type="eggNOG" id="KOG3595">
    <property type="taxonomic scope" value="Eukaryota"/>
</dbReference>
<comment type="subunit">
    <text evidence="3">Consists of at least two heavy chains and a number of intermediate and light chains.</text>
</comment>
<dbReference type="GeneID" id="18249508"/>
<dbReference type="Gene3D" id="1.10.287.2620">
    <property type="match status" value="1"/>
</dbReference>
<dbReference type="Pfam" id="PF22597">
    <property type="entry name" value="DYN_lid"/>
    <property type="match status" value="1"/>
</dbReference>
<name>G3B8V7_CANTC</name>
<dbReference type="Pfam" id="PF08385">
    <property type="entry name" value="DHC_N1"/>
    <property type="match status" value="1"/>
</dbReference>
<dbReference type="InterPro" id="IPR042219">
    <property type="entry name" value="AAA_lid_11_sf"/>
</dbReference>
<dbReference type="InterPro" id="IPR041466">
    <property type="entry name" value="Dynein_AAA5_ext"/>
</dbReference>
<dbReference type="InterPro" id="IPR035706">
    <property type="entry name" value="AAA_9"/>
</dbReference>
<dbReference type="InterPro" id="IPR054354">
    <property type="entry name" value="DYNC2H1-like_lid"/>
</dbReference>
<feature type="domain" description="AAA+ ATPase" evidence="16">
    <location>
        <begin position="2727"/>
        <end position="2892"/>
    </location>
</feature>
<dbReference type="InterPro" id="IPR003593">
    <property type="entry name" value="AAA+_ATPase"/>
</dbReference>
<dbReference type="SUPFAM" id="SSF52540">
    <property type="entry name" value="P-loop containing nucleoside triphosphate hydrolases"/>
    <property type="match status" value="4"/>
</dbReference>
<evidence type="ECO:0000256" key="7">
    <source>
        <dbReference type="ARBA" id="ARBA00022737"/>
    </source>
</evidence>
<evidence type="ECO:0000256" key="3">
    <source>
        <dbReference type="ARBA" id="ARBA00011655"/>
    </source>
</evidence>
<feature type="domain" description="AAA+ ATPase" evidence="16">
    <location>
        <begin position="1751"/>
        <end position="1885"/>
    </location>
</feature>
<evidence type="ECO:0000256" key="4">
    <source>
        <dbReference type="ARBA" id="ARBA00022197"/>
    </source>
</evidence>
<protein>
    <recommendedName>
        <fullName evidence="4">Dynein heavy chain, cytoplasmic</fullName>
    </recommendedName>
    <alternativeName>
        <fullName evidence="14">Dynein heavy chain, cytosolic</fullName>
    </alternativeName>
</protein>
<dbReference type="Pfam" id="PF12774">
    <property type="entry name" value="AAA_6"/>
    <property type="match status" value="1"/>
</dbReference>
<dbReference type="Gene3D" id="3.20.180.20">
    <property type="entry name" value="Dynein heavy chain, N-terminal domain 2"/>
    <property type="match status" value="1"/>
</dbReference>
<keyword evidence="12" id="KW-0505">Motor protein</keyword>
<evidence type="ECO:0000256" key="9">
    <source>
        <dbReference type="ARBA" id="ARBA00022840"/>
    </source>
</evidence>
<evidence type="ECO:0000256" key="15">
    <source>
        <dbReference type="SAM" id="Coils"/>
    </source>
</evidence>
<dbReference type="InterPro" id="IPR042222">
    <property type="entry name" value="Dynein_2_N"/>
</dbReference>
<evidence type="ECO:0000256" key="2">
    <source>
        <dbReference type="ARBA" id="ARBA00008887"/>
    </source>
</evidence>
<keyword evidence="7" id="KW-0677">Repeat</keyword>
<dbReference type="InterPro" id="IPR041658">
    <property type="entry name" value="AAA_lid_11"/>
</dbReference>
<dbReference type="KEGG" id="cten:18249508"/>
<keyword evidence="18" id="KW-1185">Reference proteome</keyword>
<dbReference type="Pfam" id="PF08393">
    <property type="entry name" value="DHC_N2"/>
    <property type="match status" value="1"/>
</dbReference>
<dbReference type="InterPro" id="IPR027417">
    <property type="entry name" value="P-loop_NTPase"/>
</dbReference>
<evidence type="ECO:0000313" key="18">
    <source>
        <dbReference type="Proteomes" id="UP000000707"/>
    </source>
</evidence>
<dbReference type="Pfam" id="PF12781">
    <property type="entry name" value="AAA_9"/>
    <property type="match status" value="1"/>
</dbReference>
<dbReference type="OrthoDB" id="447173at2759"/>
<evidence type="ECO:0000256" key="8">
    <source>
        <dbReference type="ARBA" id="ARBA00022741"/>
    </source>
</evidence>
<dbReference type="Gene3D" id="1.10.8.1220">
    <property type="match status" value="1"/>
</dbReference>
<keyword evidence="9" id="KW-0067">ATP-binding</keyword>
<dbReference type="Gene3D" id="1.10.8.710">
    <property type="match status" value="1"/>
</dbReference>
<gene>
    <name evidence="17" type="ORF">CANTEDRAFT_131278</name>
</gene>
<keyword evidence="10" id="KW-0243">Dynein</keyword>
<dbReference type="PANTHER" id="PTHR45703:SF36">
    <property type="entry name" value="DYNEIN HEAVY CHAIN, CYTOPLASMIC"/>
    <property type="match status" value="1"/>
</dbReference>
<feature type="coiled-coil region" evidence="15">
    <location>
        <begin position="2990"/>
        <end position="3024"/>
    </location>
</feature>
<dbReference type="Proteomes" id="UP000000707">
    <property type="component" value="Unassembled WGS sequence"/>
</dbReference>
<dbReference type="InterPro" id="IPR024317">
    <property type="entry name" value="Dynein_heavy_chain_D4_dom"/>
</dbReference>
<dbReference type="Pfam" id="PF12777">
    <property type="entry name" value="MT"/>
    <property type="match status" value="1"/>
</dbReference>
<dbReference type="Gene3D" id="1.10.8.720">
    <property type="entry name" value="Region D6 of dynein motor"/>
    <property type="match status" value="1"/>
</dbReference>
<dbReference type="FunFam" id="3.40.50.300:FF:002357">
    <property type="entry name" value="Glutathione S-transferase class-mu 26 kDa isozyme"/>
    <property type="match status" value="1"/>
</dbReference>
<evidence type="ECO:0000256" key="1">
    <source>
        <dbReference type="ARBA" id="ARBA00004245"/>
    </source>
</evidence>